<dbReference type="InterPro" id="IPR001005">
    <property type="entry name" value="SANT/Myb"/>
</dbReference>
<accession>A0A218WCV8</accession>
<feature type="compositionally biased region" description="Polar residues" evidence="2">
    <location>
        <begin position="1399"/>
        <end position="1427"/>
    </location>
</feature>
<evidence type="ECO:0000256" key="1">
    <source>
        <dbReference type="SAM" id="Coils"/>
    </source>
</evidence>
<dbReference type="Gene3D" id="1.20.58.1880">
    <property type="match status" value="1"/>
</dbReference>
<dbReference type="GeneID" id="116196305"/>
<feature type="compositionally biased region" description="Basic and acidic residues" evidence="2">
    <location>
        <begin position="1680"/>
        <end position="1694"/>
    </location>
</feature>
<evidence type="ECO:0000256" key="2">
    <source>
        <dbReference type="SAM" id="MobiDB-lite"/>
    </source>
</evidence>
<dbReference type="InterPro" id="IPR017884">
    <property type="entry name" value="SANT_dom"/>
</dbReference>
<feature type="compositionally biased region" description="Polar residues" evidence="2">
    <location>
        <begin position="1366"/>
        <end position="1375"/>
    </location>
</feature>
<dbReference type="EMBL" id="PGOL01003064">
    <property type="protein sequence ID" value="PKI43251.1"/>
    <property type="molecule type" value="Genomic_DNA"/>
</dbReference>
<evidence type="ECO:0000259" key="3">
    <source>
        <dbReference type="PROSITE" id="PS51293"/>
    </source>
</evidence>
<dbReference type="EMBL" id="MTKT01004810">
    <property type="protein sequence ID" value="OWM70170.1"/>
    <property type="molecule type" value="Genomic_DNA"/>
</dbReference>
<dbReference type="Gene3D" id="1.10.10.60">
    <property type="entry name" value="Homeodomain-like"/>
    <property type="match status" value="1"/>
</dbReference>
<feature type="compositionally biased region" description="Polar residues" evidence="2">
    <location>
        <begin position="1194"/>
        <end position="1206"/>
    </location>
</feature>
<dbReference type="OrthoDB" id="10258692at2759"/>
<dbReference type="Proteomes" id="UP000197138">
    <property type="component" value="Unassembled WGS sequence"/>
</dbReference>
<dbReference type="Pfam" id="PF00249">
    <property type="entry name" value="Myb_DNA-binding"/>
    <property type="match status" value="2"/>
</dbReference>
<feature type="compositionally biased region" description="Basic and acidic residues" evidence="2">
    <location>
        <begin position="81"/>
        <end position="103"/>
    </location>
</feature>
<feature type="region of interest" description="Disordered" evidence="2">
    <location>
        <begin position="1"/>
        <end position="103"/>
    </location>
</feature>
<dbReference type="PANTHER" id="PTHR47340:SF1">
    <property type="entry name" value="DUPLICATED HOMEODOMAIN-LIKE SUPERFAMILY PROTEIN"/>
    <property type="match status" value="1"/>
</dbReference>
<feature type="region of interest" description="Disordered" evidence="2">
    <location>
        <begin position="254"/>
        <end position="275"/>
    </location>
</feature>
<feature type="domain" description="SANT" evidence="3">
    <location>
        <begin position="1009"/>
        <end position="1060"/>
    </location>
</feature>
<gene>
    <name evidence="4" type="ORF">CDL15_Pgr026020</name>
    <name evidence="5" type="ORF">CRG98_036337</name>
</gene>
<evidence type="ECO:0000313" key="6">
    <source>
        <dbReference type="Proteomes" id="UP000197138"/>
    </source>
</evidence>
<feature type="region of interest" description="Disordered" evidence="2">
    <location>
        <begin position="1399"/>
        <end position="1490"/>
    </location>
</feature>
<reference evidence="6" key="1">
    <citation type="journal article" date="2017" name="Plant J.">
        <title>The pomegranate (Punica granatum L.) genome and the genomics of punicalagin biosynthesis.</title>
        <authorList>
            <person name="Qin G."/>
            <person name="Xu C."/>
            <person name="Ming R."/>
            <person name="Tang H."/>
            <person name="Guyot R."/>
            <person name="Kramer E.M."/>
            <person name="Hu Y."/>
            <person name="Yi X."/>
            <person name="Qi Y."/>
            <person name="Xu X."/>
            <person name="Gao Z."/>
            <person name="Pan H."/>
            <person name="Jian J."/>
            <person name="Tian Y."/>
            <person name="Yue Z."/>
            <person name="Xu Y."/>
        </authorList>
    </citation>
    <scope>NUCLEOTIDE SEQUENCE [LARGE SCALE GENOMIC DNA]</scope>
    <source>
        <strain evidence="6">cv. Dabenzi</strain>
    </source>
</reference>
<feature type="region of interest" description="Disordered" evidence="2">
    <location>
        <begin position="210"/>
        <end position="234"/>
    </location>
</feature>
<dbReference type="PANTHER" id="PTHR47340">
    <property type="entry name" value="DUPLICATED HOMEODOMAIN-LIKE SUPERFAMILY PROTEIN"/>
    <property type="match status" value="1"/>
</dbReference>
<feature type="region of interest" description="Disordered" evidence="2">
    <location>
        <begin position="1178"/>
        <end position="1224"/>
    </location>
</feature>
<keyword evidence="7" id="KW-1185">Reference proteome</keyword>
<protein>
    <recommendedName>
        <fullName evidence="3">SANT domain-containing protein</fullName>
    </recommendedName>
</protein>
<dbReference type="PROSITE" id="PS51293">
    <property type="entry name" value="SANT"/>
    <property type="match status" value="2"/>
</dbReference>
<dbReference type="SMART" id="SM00717">
    <property type="entry name" value="SANT"/>
    <property type="match status" value="2"/>
</dbReference>
<organism evidence="4 6">
    <name type="scientific">Punica granatum</name>
    <name type="common">Pomegranate</name>
    <dbReference type="NCBI Taxonomy" id="22663"/>
    <lineage>
        <taxon>Eukaryota</taxon>
        <taxon>Viridiplantae</taxon>
        <taxon>Streptophyta</taxon>
        <taxon>Embryophyta</taxon>
        <taxon>Tracheophyta</taxon>
        <taxon>Spermatophyta</taxon>
        <taxon>Magnoliopsida</taxon>
        <taxon>eudicotyledons</taxon>
        <taxon>Gunneridae</taxon>
        <taxon>Pentapetalae</taxon>
        <taxon>rosids</taxon>
        <taxon>malvids</taxon>
        <taxon>Myrtales</taxon>
        <taxon>Lythraceae</taxon>
        <taxon>Punica</taxon>
    </lineage>
</organism>
<evidence type="ECO:0000313" key="4">
    <source>
        <dbReference type="EMBL" id="OWM70170.1"/>
    </source>
</evidence>
<name>A0A218WCV8_PUNGR</name>
<proteinExistence type="predicted"/>
<feature type="compositionally biased region" description="Low complexity" evidence="2">
    <location>
        <begin position="210"/>
        <end position="230"/>
    </location>
</feature>
<evidence type="ECO:0000313" key="7">
    <source>
        <dbReference type="Proteomes" id="UP000233551"/>
    </source>
</evidence>
<feature type="compositionally biased region" description="Basic and acidic residues" evidence="2">
    <location>
        <begin position="7"/>
        <end position="23"/>
    </location>
</feature>
<feature type="domain" description="SANT" evidence="3">
    <location>
        <begin position="794"/>
        <end position="845"/>
    </location>
</feature>
<feature type="region of interest" description="Disordered" evidence="2">
    <location>
        <begin position="1672"/>
        <end position="1694"/>
    </location>
</feature>
<feature type="region of interest" description="Disordered" evidence="2">
    <location>
        <begin position="117"/>
        <end position="148"/>
    </location>
</feature>
<feature type="region of interest" description="Disordered" evidence="2">
    <location>
        <begin position="1352"/>
        <end position="1375"/>
    </location>
</feature>
<dbReference type="SUPFAM" id="SSF46689">
    <property type="entry name" value="Homeodomain-like"/>
    <property type="match status" value="2"/>
</dbReference>
<evidence type="ECO:0000313" key="5">
    <source>
        <dbReference type="EMBL" id="PKI43251.1"/>
    </source>
</evidence>
<reference evidence="5 7" key="3">
    <citation type="submission" date="2017-11" db="EMBL/GenBank/DDBJ databases">
        <title>De-novo sequencing of pomegranate (Punica granatum L.) genome.</title>
        <authorList>
            <person name="Akparov Z."/>
            <person name="Amiraslanov A."/>
            <person name="Hajiyeva S."/>
            <person name="Abbasov M."/>
            <person name="Kaur K."/>
            <person name="Hamwieh A."/>
            <person name="Solovyev V."/>
            <person name="Salamov A."/>
            <person name="Braich B."/>
            <person name="Kosarev P."/>
            <person name="Mahmoud A."/>
            <person name="Hajiyev E."/>
            <person name="Babayeva S."/>
            <person name="Izzatullayeva V."/>
            <person name="Mammadov A."/>
            <person name="Mammadov A."/>
            <person name="Sharifova S."/>
            <person name="Ojaghi J."/>
            <person name="Eynullazada K."/>
            <person name="Bayramov B."/>
            <person name="Abdulazimova A."/>
            <person name="Shahmuradov I."/>
        </authorList>
    </citation>
    <scope>NUCLEOTIDE SEQUENCE [LARGE SCALE GENOMIC DNA]</scope>
    <source>
        <strain evidence="5">AG2017</strain>
        <strain evidence="7">cv. AG2017</strain>
        <tissue evidence="5">Leaf</tissue>
    </source>
</reference>
<reference evidence="4" key="2">
    <citation type="submission" date="2017-06" db="EMBL/GenBank/DDBJ databases">
        <title>The pomegranate genome and the genomics of punicalagin biosynthesis.</title>
        <authorList>
            <person name="Xu C."/>
        </authorList>
    </citation>
    <scope>NUCLEOTIDE SEQUENCE [LARGE SCALE GENOMIC DNA]</scope>
    <source>
        <tissue evidence="4">Fresh leaf</tissue>
    </source>
</reference>
<dbReference type="STRING" id="22663.A0A218WCV8"/>
<feature type="compositionally biased region" description="Polar residues" evidence="2">
    <location>
        <begin position="123"/>
        <end position="146"/>
    </location>
</feature>
<dbReference type="Proteomes" id="UP000233551">
    <property type="component" value="Unassembled WGS sequence"/>
</dbReference>
<sequence length="1694" mass="182889">MPPEPLPWDRKDFFKERKHERSESLGTAPRWRESSSSHHGGSRSFPRWGSADFRRPPGHGKQGGWHLFPDESGHAYMPSRSADKFSEDDGGRRSVFRGDGKYSRSYRDNRVSFAQRDWKSGHSWETSNGSLHTPSRPNDMSSNNPRSVDVVTYTPPHSDPGNAWDSRQLHLKDQHEKVNGVDGLNTGQKCDGENPLGCLEWKPLKWSRSGSLSSRGSGLSHSSSSKSMGGVDSNEAKVGSVSVNVINSVQSPSGDAAVCANSTAPSEEMTSRKKPRLGWGEGLAKYEKKKVEGPDEVASRNGLEVCHSLGVNVADKSPRVVGFSDCASPATPSSVACSSSPGVEEKSFVKNINVDNEVNNLCESPGPASQNRQEGVVFNLEKLDMSSVHTLGHSLAEFLQSDDASSVDYSFVRSTAINKLILLKDDALKALEVTEMEIDKLENELKLLTSDSRNNCLCTASSSSPSAEGKAGTLEDKYDASNLITRPAPLQIVSAGDVDRGGLPPCNGDLEERHANIKDEDVDSPGTVTSKFVEPTAHATVPASSNVFSQSKCSEDLNAMQSTGNERDQSVFDSLIARTGVDNSTVVDGMKDNSVNDVSALSSENMLCQSILTANKEAASKASEALLMLLPRNEAKVILGGADVTCDPSDSSIKEKFAMRKRLSMFKERAITLKFKALHHLWKEDMRLPSLRKSRVKSQKKFESSLRIILNGYQKHRSSIRSHFSSPVGNLSLVPTKEVVSYASKLLSDPQAVCYRSNLKMPAMILDEREKTASSFISNNGLVEDPCAFEKERAVINPWTPEEREIFLDKLAAFGKDFRKIASFLDHKTTADCVQFYYKNRKSDCFERTKKKLEFGKQGKSFSNNTYLVTSAKKWNREMNTVSLDVLGDASLLAAQSEGKILEPKMFSGMFSLGGCSNSRLSEGDCGVLERTSSLDTLGSDREAVAADVLAGICGSFSSEAMSSCITSSHDPGELKNQKADAVTKRPLPSDVMENLEDETCSGESCGEMEPSDWTDEEKAALVQAVSSYGKDFAMISRCVRTRSVDQCKVFFSKARKCLGLDVMHPQAGPTCSPPTDDDNGGVDSDVDDTCALGNRSAVCSDKAGSKMEELPLSVMTRAEDDVSDPLTTLDLQNEANRSENVRMDVEEEVKGVEGSFCDTSKYGPMLVEAHVYHVSEQAGPEESAAPVTGAEVGSSTGLGTPSEPKSVQEDSHPSSSSSPSVVEEPLLAKKGENNRNDGSGTQCVVQVRDAGVDTSNPDVGMGGVLGFNLNSDSKGSMLDSVETPSFKPLPQEKAATTCQSEHRSTLDRVSSGGFDLSVSAEKLGFAGIGHSLNGMESSQILRGYPIQVPTEEMNRDSSHCPEFLDSQSLPKSDSSFTAQCMPSLQDCFLRKCSTANSHSSVSEHPLGKQSSNQRSSLPNSHVQSSTETDKPSGTGDFKLFGQILSNPPPQQKPNSNNHESDEKGPLQTKFTVSSSSSTPTSSLNGDGSSTMLKYDRNGYMGLSNIPLRSYGFWDGSKIQTGFSTLPDSSLLLAKYPAAFSNYPVSASKVDPQPLHAAVSKTSDLNGFTAKELSNGNGAMDYQVFRARDSASKVQPFTLEMKQRQDNTYPDLPRCNGFEAISGIQQPAVGMIAMNVVGRGVLVGGPCNGVSDPVTAIKMHYAQSEQLGGGAGGVGTGNITREDELWRGKGDVGR</sequence>
<dbReference type="CDD" id="cd00167">
    <property type="entry name" value="SANT"/>
    <property type="match status" value="2"/>
</dbReference>
<dbReference type="InterPro" id="IPR009057">
    <property type="entry name" value="Homeodomain-like_sf"/>
</dbReference>
<feature type="compositionally biased region" description="Low complexity" evidence="2">
    <location>
        <begin position="1472"/>
        <end position="1483"/>
    </location>
</feature>
<feature type="compositionally biased region" description="Low complexity" evidence="2">
    <location>
        <begin position="1214"/>
        <end position="1224"/>
    </location>
</feature>
<comment type="caution">
    <text evidence="4">The sequence shown here is derived from an EMBL/GenBank/DDBJ whole genome shotgun (WGS) entry which is preliminary data.</text>
</comment>
<keyword evidence="1" id="KW-0175">Coiled coil</keyword>
<feature type="coiled-coil region" evidence="1">
    <location>
        <begin position="424"/>
        <end position="451"/>
    </location>
</feature>